<dbReference type="PROSITE" id="PS50096">
    <property type="entry name" value="IQ"/>
    <property type="match status" value="1"/>
</dbReference>
<dbReference type="GO" id="GO:0005516">
    <property type="term" value="F:calmodulin binding"/>
    <property type="evidence" value="ECO:0007669"/>
    <property type="project" value="UniProtKB-KW"/>
</dbReference>
<gene>
    <name evidence="5" type="primary">LOC115756637</name>
</gene>
<dbReference type="RefSeq" id="XP_030552351.1">
    <property type="nucleotide sequence ID" value="XM_030696491.2"/>
</dbReference>
<reference evidence="5" key="1">
    <citation type="submission" date="2025-08" db="UniProtKB">
        <authorList>
            <consortium name="RefSeq"/>
        </authorList>
    </citation>
    <scope>IDENTIFICATION</scope>
    <source>
        <tissue evidence="5">Leaf</tissue>
    </source>
</reference>
<dbReference type="Proteomes" id="UP000827889">
    <property type="component" value="Chromosome 3"/>
</dbReference>
<evidence type="ECO:0000256" key="1">
    <source>
        <dbReference type="ARBA" id="ARBA00022860"/>
    </source>
</evidence>
<protein>
    <submittedName>
        <fullName evidence="5">Protein IQ-DOMAIN 9 isoform X1</fullName>
    </submittedName>
</protein>
<feature type="region of interest" description="Disordered" evidence="3">
    <location>
        <begin position="36"/>
        <end position="75"/>
    </location>
</feature>
<keyword evidence="4" id="KW-1185">Reference proteome</keyword>
<evidence type="ECO:0000313" key="5">
    <source>
        <dbReference type="RefSeq" id="XP_030552351.1"/>
    </source>
</evidence>
<evidence type="ECO:0000313" key="4">
    <source>
        <dbReference type="Proteomes" id="UP000827889"/>
    </source>
</evidence>
<dbReference type="PANTHER" id="PTHR32295">
    <property type="entry name" value="IQ-DOMAIN 5-RELATED"/>
    <property type="match status" value="1"/>
</dbReference>
<dbReference type="PANTHER" id="PTHR32295:SF93">
    <property type="entry name" value="PROTEIN IQ-DOMAIN 9"/>
    <property type="match status" value="1"/>
</dbReference>
<accession>A0A8B8QYR3</accession>
<dbReference type="OrthoDB" id="1923765at2759"/>
<dbReference type="KEGG" id="rarg:115756637"/>
<proteinExistence type="inferred from homology"/>
<evidence type="ECO:0000256" key="3">
    <source>
        <dbReference type="SAM" id="MobiDB-lite"/>
    </source>
</evidence>
<organism evidence="4 5">
    <name type="scientific">Rhodamnia argentea</name>
    <dbReference type="NCBI Taxonomy" id="178133"/>
    <lineage>
        <taxon>Eukaryota</taxon>
        <taxon>Viridiplantae</taxon>
        <taxon>Streptophyta</taxon>
        <taxon>Embryophyta</taxon>
        <taxon>Tracheophyta</taxon>
        <taxon>Spermatophyta</taxon>
        <taxon>Magnoliopsida</taxon>
        <taxon>eudicotyledons</taxon>
        <taxon>Gunneridae</taxon>
        <taxon>Pentapetalae</taxon>
        <taxon>rosids</taxon>
        <taxon>malvids</taxon>
        <taxon>Myrtales</taxon>
        <taxon>Myrtaceae</taxon>
        <taxon>Myrtoideae</taxon>
        <taxon>Myrteae</taxon>
        <taxon>Australasian group</taxon>
        <taxon>Rhodamnia</taxon>
    </lineage>
</organism>
<feature type="region of interest" description="Disordered" evidence="3">
    <location>
        <begin position="253"/>
        <end position="333"/>
    </location>
</feature>
<name>A0A8B8QYR3_9MYRT</name>
<feature type="compositionally biased region" description="Polar residues" evidence="3">
    <location>
        <begin position="267"/>
        <end position="280"/>
    </location>
</feature>
<dbReference type="AlphaFoldDB" id="A0A8B8QYR3"/>
<dbReference type="CDD" id="cd23767">
    <property type="entry name" value="IQCD"/>
    <property type="match status" value="1"/>
</dbReference>
<comment type="similarity">
    <text evidence="2">Belongs to the IQD family.</text>
</comment>
<evidence type="ECO:0000256" key="2">
    <source>
        <dbReference type="ARBA" id="ARBA00024341"/>
    </source>
</evidence>
<feature type="compositionally biased region" description="Basic and acidic residues" evidence="3">
    <location>
        <begin position="319"/>
        <end position="333"/>
    </location>
</feature>
<feature type="compositionally biased region" description="Polar residues" evidence="3">
    <location>
        <begin position="47"/>
        <end position="59"/>
    </location>
</feature>
<dbReference type="GeneID" id="115756637"/>
<keyword evidence="1" id="KW-0112">Calmodulin-binding</keyword>
<sequence>MICEANTQFLDLVKALKDMGSGDWFKSIINLKKVKNNGSKQSKRGKQASSSPGKSNSFKWKSHSNKESTTLENGATAGKSSLGMLLEDRAALRIQTAFRAYMARKVLRRLKGIVRLQILTQNFSVKKQAMTTLGYLHSWSKIQSQVRDRRLCMVTEGRIKQKKLENQMKLEAKLHDLEVDWCGGSETMEEILARIHLREEAAVKRERAMAYAFNHQWRASSNTNGVKNSELGKASWGWSWMERWIAARPWESRVPTQTVSPKKPLNKQGSNVAKSLNQQTPKAVASPKPPPSSNGKATTKARRLSYPAAEKPASLLSESKSEEANTKKESTVA</sequence>